<name>A0A1A5ZYY6_9TREE</name>
<sequence length="233" mass="25815">MSGGSSFALVGETPTQIHFGQGELEKHSGNKLQYLNSSACAQYISRFLNSFASDDSRVYAGTDENLMFNVSYRRGQPLGITCGTELKATLDDFSHARSQIEDAKIRDAQLRSYVDIISQTHSRNATVQNHLDDLRGTLALYQRDIAEPEDEEGLTDRHLDRQREKMAQRAGHLNRLLNWANSACSTGNTQEQTTAEGQAVSIPEDQASLAAGSIALSLYARQERYLPEEASKE</sequence>
<dbReference type="VEuPathDB" id="FungiDB:I303_06582"/>
<keyword evidence="3" id="KW-1185">Reference proteome</keyword>
<accession>A0A1A5ZYY6</accession>
<reference evidence="2" key="3">
    <citation type="submission" date="2024-02" db="EMBL/GenBank/DDBJ databases">
        <title>Comparative genomics of Cryptococcus and Kwoniella reveals pathogenesis evolution and contrasting modes of karyotype evolution via chromosome fusion or intercentromeric recombination.</title>
        <authorList>
            <person name="Coelho M.A."/>
            <person name="David-Palma M."/>
            <person name="Shea T."/>
            <person name="Bowers K."/>
            <person name="McGinley-Smith S."/>
            <person name="Mohammad A.W."/>
            <person name="Gnirke A."/>
            <person name="Yurkov A.M."/>
            <person name="Nowrousian M."/>
            <person name="Sun S."/>
            <person name="Cuomo C.A."/>
            <person name="Heitman J."/>
        </authorList>
    </citation>
    <scope>NUCLEOTIDE SEQUENCE</scope>
    <source>
        <strain evidence="2">CBS 10117</strain>
    </source>
</reference>
<dbReference type="KEGG" id="kdj:28970281"/>
<dbReference type="EMBL" id="CP144538">
    <property type="protein sequence ID" value="WWC64570.1"/>
    <property type="molecule type" value="Genomic_DNA"/>
</dbReference>
<evidence type="ECO:0000313" key="1">
    <source>
        <dbReference type="EMBL" id="OBR83023.1"/>
    </source>
</evidence>
<reference evidence="1" key="1">
    <citation type="submission" date="2013-07" db="EMBL/GenBank/DDBJ databases">
        <title>The Genome Sequence of Cryptococcus dejecticola CBS10117.</title>
        <authorList>
            <consortium name="The Broad Institute Genome Sequencing Platform"/>
            <person name="Cuomo C."/>
            <person name="Litvintseva A."/>
            <person name="Chen Y."/>
            <person name="Heitman J."/>
            <person name="Sun S."/>
            <person name="Springer D."/>
            <person name="Dromer F."/>
            <person name="Young S.K."/>
            <person name="Zeng Q."/>
            <person name="Gargeya S."/>
            <person name="Fitzgerald M."/>
            <person name="Abouelleil A."/>
            <person name="Alvarado L."/>
            <person name="Berlin A.M."/>
            <person name="Chapman S.B."/>
            <person name="Dewar J."/>
            <person name="Goldberg J."/>
            <person name="Griggs A."/>
            <person name="Gujja S."/>
            <person name="Hansen M."/>
            <person name="Howarth C."/>
            <person name="Imamovic A."/>
            <person name="Larimer J."/>
            <person name="McCowan C."/>
            <person name="Murphy C."/>
            <person name="Pearson M."/>
            <person name="Priest M."/>
            <person name="Roberts A."/>
            <person name="Saif S."/>
            <person name="Shea T."/>
            <person name="Sykes S."/>
            <person name="Wortman J."/>
            <person name="Nusbaum C."/>
            <person name="Birren B."/>
        </authorList>
    </citation>
    <scope>NUCLEOTIDE SEQUENCE [LARGE SCALE GENOMIC DNA]</scope>
    <source>
        <strain evidence="1">CBS 10117</strain>
    </source>
</reference>
<organism evidence="1">
    <name type="scientific">Kwoniella dejecticola CBS 10117</name>
    <dbReference type="NCBI Taxonomy" id="1296121"/>
    <lineage>
        <taxon>Eukaryota</taxon>
        <taxon>Fungi</taxon>
        <taxon>Dikarya</taxon>
        <taxon>Basidiomycota</taxon>
        <taxon>Agaricomycotina</taxon>
        <taxon>Tremellomycetes</taxon>
        <taxon>Tremellales</taxon>
        <taxon>Cryptococcaceae</taxon>
        <taxon>Kwoniella</taxon>
    </lineage>
</organism>
<reference evidence="2" key="2">
    <citation type="submission" date="2013-07" db="EMBL/GenBank/DDBJ databases">
        <authorList>
            <consortium name="The Broad Institute Genome Sequencing Platform"/>
            <person name="Cuomo C."/>
            <person name="Litvintseva A."/>
            <person name="Chen Y."/>
            <person name="Heitman J."/>
            <person name="Sun S."/>
            <person name="Springer D."/>
            <person name="Dromer F."/>
            <person name="Young S.K."/>
            <person name="Zeng Q."/>
            <person name="Gargeya S."/>
            <person name="Fitzgerald M."/>
            <person name="Abouelleil A."/>
            <person name="Alvarado L."/>
            <person name="Berlin A.M."/>
            <person name="Chapman S.B."/>
            <person name="Dewar J."/>
            <person name="Goldberg J."/>
            <person name="Griggs A."/>
            <person name="Gujja S."/>
            <person name="Hansen M."/>
            <person name="Howarth C."/>
            <person name="Imamovic A."/>
            <person name="Larimer J."/>
            <person name="McCowan C."/>
            <person name="Murphy C."/>
            <person name="Pearson M."/>
            <person name="Priest M."/>
            <person name="Roberts A."/>
            <person name="Saif S."/>
            <person name="Shea T."/>
            <person name="Sykes S."/>
            <person name="Wortman J."/>
            <person name="Nusbaum C."/>
            <person name="Birren B."/>
        </authorList>
    </citation>
    <scope>NUCLEOTIDE SEQUENCE</scope>
    <source>
        <strain evidence="2">CBS 10117</strain>
    </source>
</reference>
<dbReference type="AlphaFoldDB" id="A0A1A5ZYY6"/>
<dbReference type="EMBL" id="KI894034">
    <property type="protein sequence ID" value="OBR83023.1"/>
    <property type="molecule type" value="Genomic_DNA"/>
</dbReference>
<proteinExistence type="predicted"/>
<evidence type="ECO:0000313" key="3">
    <source>
        <dbReference type="Proteomes" id="UP000078595"/>
    </source>
</evidence>
<dbReference type="GeneID" id="28970281"/>
<evidence type="ECO:0000313" key="2">
    <source>
        <dbReference type="EMBL" id="WWC64570.1"/>
    </source>
</evidence>
<dbReference type="Proteomes" id="UP000078595">
    <property type="component" value="Chromosome 9"/>
</dbReference>
<dbReference type="RefSeq" id="XP_018260865.1">
    <property type="nucleotide sequence ID" value="XM_018409862.1"/>
</dbReference>
<gene>
    <name evidence="1" type="ORF">I303_06582</name>
    <name evidence="2" type="ORF">I303_107181</name>
</gene>
<protein>
    <submittedName>
        <fullName evidence="1">Uncharacterized protein</fullName>
    </submittedName>
</protein>